<protein>
    <recommendedName>
        <fullName evidence="2">DUF4190 domain-containing protein</fullName>
    </recommendedName>
</protein>
<dbReference type="InterPro" id="IPR025241">
    <property type="entry name" value="DUF4190"/>
</dbReference>
<dbReference type="KEGG" id="nbe:Back2_05440"/>
<feature type="transmembrane region" description="Helical" evidence="1">
    <location>
        <begin position="72"/>
        <end position="100"/>
    </location>
</feature>
<keyword evidence="1" id="KW-0812">Transmembrane</keyword>
<keyword evidence="4" id="KW-1185">Reference proteome</keyword>
<gene>
    <name evidence="3" type="ORF">Back2_05440</name>
</gene>
<keyword evidence="1" id="KW-1133">Transmembrane helix</keyword>
<organism evidence="3 4">
    <name type="scientific">Nocardioides baekrokdamisoli</name>
    <dbReference type="NCBI Taxonomy" id="1804624"/>
    <lineage>
        <taxon>Bacteria</taxon>
        <taxon>Bacillati</taxon>
        <taxon>Actinomycetota</taxon>
        <taxon>Actinomycetes</taxon>
        <taxon>Propionibacteriales</taxon>
        <taxon>Nocardioidaceae</taxon>
        <taxon>Nocardioides</taxon>
    </lineage>
</organism>
<dbReference type="RefSeq" id="WP_197715234.1">
    <property type="nucleotide sequence ID" value="NZ_AP019307.1"/>
</dbReference>
<keyword evidence="1" id="KW-0472">Membrane</keyword>
<dbReference type="EMBL" id="AP019307">
    <property type="protein sequence ID" value="BBH16257.1"/>
    <property type="molecule type" value="Genomic_DNA"/>
</dbReference>
<feature type="domain" description="DUF4190" evidence="2">
    <location>
        <begin position="30"/>
        <end position="88"/>
    </location>
</feature>
<dbReference type="AlphaFoldDB" id="A0A3G9IBM1"/>
<evidence type="ECO:0000259" key="2">
    <source>
        <dbReference type="Pfam" id="PF13828"/>
    </source>
</evidence>
<reference evidence="3 4" key="1">
    <citation type="submission" date="2018-11" db="EMBL/GenBank/DDBJ databases">
        <title>Complete genome sequence of Nocardioides baekrokdamisoli strain KCTC 39748.</title>
        <authorList>
            <person name="Kang S.W."/>
            <person name="Lee K.C."/>
            <person name="Kim K.K."/>
            <person name="Kim J.S."/>
            <person name="Kim D.S."/>
            <person name="Ko S.H."/>
            <person name="Yang S.H."/>
            <person name="Shin Y.K."/>
            <person name="Lee J.S."/>
        </authorList>
    </citation>
    <scope>NUCLEOTIDE SEQUENCE [LARGE SCALE GENOMIC DNA]</scope>
    <source>
        <strain evidence="3 4">KCTC 39748</strain>
    </source>
</reference>
<dbReference type="Pfam" id="PF13828">
    <property type="entry name" value="DUF4190"/>
    <property type="match status" value="1"/>
</dbReference>
<name>A0A3G9IBM1_9ACTN</name>
<evidence type="ECO:0000313" key="4">
    <source>
        <dbReference type="Proteomes" id="UP000271573"/>
    </source>
</evidence>
<evidence type="ECO:0000313" key="3">
    <source>
        <dbReference type="EMBL" id="BBH16257.1"/>
    </source>
</evidence>
<proteinExistence type="predicted"/>
<feature type="transmembrane region" description="Helical" evidence="1">
    <location>
        <begin position="28"/>
        <end position="51"/>
    </location>
</feature>
<sequence length="112" mass="11723">MTNYPPPPPAPMYQPPTGYPQEHPRGTLILVFGILSIVCCGLFLGIPAWVMGSSALKDIDRSGVVYGNRGTVKAGMICGIIGTVLSALGILFYIVVIVIVGTTTGFHSTSGN</sequence>
<accession>A0A3G9IBM1</accession>
<dbReference type="Proteomes" id="UP000271573">
    <property type="component" value="Chromosome"/>
</dbReference>
<evidence type="ECO:0000256" key="1">
    <source>
        <dbReference type="SAM" id="Phobius"/>
    </source>
</evidence>